<dbReference type="EMBL" id="KB201262">
    <property type="protein sequence ID" value="ESO98347.1"/>
    <property type="molecule type" value="Genomic_DNA"/>
</dbReference>
<proteinExistence type="predicted"/>
<reference evidence="8 9" key="1">
    <citation type="journal article" date="2013" name="Nature">
        <title>Insights into bilaterian evolution from three spiralian genomes.</title>
        <authorList>
            <person name="Simakov O."/>
            <person name="Marletaz F."/>
            <person name="Cho S.J."/>
            <person name="Edsinger-Gonzales E."/>
            <person name="Havlak P."/>
            <person name="Hellsten U."/>
            <person name="Kuo D.H."/>
            <person name="Larsson T."/>
            <person name="Lv J."/>
            <person name="Arendt D."/>
            <person name="Savage R."/>
            <person name="Osoegawa K."/>
            <person name="de Jong P."/>
            <person name="Grimwood J."/>
            <person name="Chapman J.A."/>
            <person name="Shapiro H."/>
            <person name="Aerts A."/>
            <person name="Otillar R.P."/>
            <person name="Terry A.Y."/>
            <person name="Boore J.L."/>
            <person name="Grigoriev I.V."/>
            <person name="Lindberg D.R."/>
            <person name="Seaver E.C."/>
            <person name="Weisblat D.A."/>
            <person name="Putnam N.H."/>
            <person name="Rokhsar D.S."/>
        </authorList>
    </citation>
    <scope>NUCLEOTIDE SEQUENCE [LARGE SCALE GENOMIC DNA]</scope>
</reference>
<organism evidence="8 9">
    <name type="scientific">Lottia gigantea</name>
    <name type="common">Giant owl limpet</name>
    <dbReference type="NCBI Taxonomy" id="225164"/>
    <lineage>
        <taxon>Eukaryota</taxon>
        <taxon>Metazoa</taxon>
        <taxon>Spiralia</taxon>
        <taxon>Lophotrochozoa</taxon>
        <taxon>Mollusca</taxon>
        <taxon>Gastropoda</taxon>
        <taxon>Patellogastropoda</taxon>
        <taxon>Lottioidea</taxon>
        <taxon>Lottiidae</taxon>
        <taxon>Lottia</taxon>
    </lineage>
</organism>
<dbReference type="GO" id="GO:0071944">
    <property type="term" value="C:cell periphery"/>
    <property type="evidence" value="ECO:0007669"/>
    <property type="project" value="TreeGrafter"/>
</dbReference>
<dbReference type="RefSeq" id="XP_009051043.1">
    <property type="nucleotide sequence ID" value="XM_009052795.1"/>
</dbReference>
<evidence type="ECO:0000256" key="6">
    <source>
        <dbReference type="ARBA" id="ARBA00023136"/>
    </source>
</evidence>
<accession>V4AMI3</accession>
<evidence type="ECO:0000256" key="3">
    <source>
        <dbReference type="ARBA" id="ARBA00022676"/>
    </source>
</evidence>
<evidence type="ECO:0000256" key="4">
    <source>
        <dbReference type="ARBA" id="ARBA00022692"/>
    </source>
</evidence>
<keyword evidence="9" id="KW-1185">Reference proteome</keyword>
<keyword evidence="6 7" id="KW-0472">Membrane</keyword>
<dbReference type="STRING" id="225164.V4AMI3"/>
<dbReference type="OrthoDB" id="370884at2759"/>
<keyword evidence="4 7" id="KW-0812">Transmembrane</keyword>
<evidence type="ECO:0000313" key="8">
    <source>
        <dbReference type="EMBL" id="ESO98347.1"/>
    </source>
</evidence>
<feature type="non-terminal residue" evidence="8">
    <location>
        <position position="1"/>
    </location>
</feature>
<feature type="transmembrane region" description="Helical" evidence="7">
    <location>
        <begin position="183"/>
        <end position="203"/>
    </location>
</feature>
<feature type="transmembrane region" description="Helical" evidence="7">
    <location>
        <begin position="117"/>
        <end position="139"/>
    </location>
</feature>
<feature type="transmembrane region" description="Helical" evidence="7">
    <location>
        <begin position="151"/>
        <end position="171"/>
    </location>
</feature>
<dbReference type="GO" id="GO:0006031">
    <property type="term" value="P:chitin biosynthetic process"/>
    <property type="evidence" value="ECO:0007669"/>
    <property type="project" value="TreeGrafter"/>
</dbReference>
<dbReference type="SUPFAM" id="SSF53448">
    <property type="entry name" value="Nucleotide-diphospho-sugar transferases"/>
    <property type="match status" value="1"/>
</dbReference>
<dbReference type="KEGG" id="lgi:LOTGIDRAFT_114607"/>
<keyword evidence="5 7" id="KW-1133">Transmembrane helix</keyword>
<protein>
    <recommendedName>
        <fullName evidence="2">chitin synthase</fullName>
        <ecNumber evidence="2">2.4.1.16</ecNumber>
    </recommendedName>
</protein>
<evidence type="ECO:0000256" key="1">
    <source>
        <dbReference type="ARBA" id="ARBA00004141"/>
    </source>
</evidence>
<comment type="subcellular location">
    <subcellularLocation>
        <location evidence="1">Membrane</location>
        <topology evidence="1">Multi-pass membrane protein</topology>
    </subcellularLocation>
</comment>
<name>V4AMI3_LOTGI</name>
<dbReference type="HOGENOM" id="CLU_869560_0_0_1"/>
<feature type="transmembrane region" description="Helical" evidence="7">
    <location>
        <begin position="209"/>
        <end position="229"/>
    </location>
</feature>
<dbReference type="PANTHER" id="PTHR22914">
    <property type="entry name" value="CHITIN SYNTHASE"/>
    <property type="match status" value="1"/>
</dbReference>
<dbReference type="EC" id="2.4.1.16" evidence="2"/>
<evidence type="ECO:0000256" key="5">
    <source>
        <dbReference type="ARBA" id="ARBA00022989"/>
    </source>
</evidence>
<dbReference type="PANTHER" id="PTHR22914:SF41">
    <property type="entry name" value="CHITIN SYNTHASE 7"/>
    <property type="match status" value="1"/>
</dbReference>
<sequence>SEHVLGSVLCAPGCFSVYRCQAIRDVLPKYATNVECAEDFLIKDMGEDRWLCTLLIQCGWRIEYCAAAKNSTNCPDQFDEFFKQRRRWIVSTLANMMLIINKWSLIRKFNNQISVLFLLYQCFLLLSTLIGPCTVALLVSGGLSYSWGINSLVSIIIQLLIALFYILICLYAPQNYQLNIAKILTFFYAVIMCAVVVGTTIQIAQDLNVSVTTMFFGLLIGLFTTTALLHPTESFCLLSGCWYLLCLPAGFIVLILYSICNITDRSWGMDS</sequence>
<dbReference type="InterPro" id="IPR004835">
    <property type="entry name" value="Chitin_synth"/>
</dbReference>
<dbReference type="CTD" id="20231114"/>
<keyword evidence="3" id="KW-0328">Glycosyltransferase</keyword>
<keyword evidence="3" id="KW-0808">Transferase</keyword>
<dbReference type="GO" id="GO:0004100">
    <property type="term" value="F:chitin synthase activity"/>
    <property type="evidence" value="ECO:0007669"/>
    <property type="project" value="UniProtKB-EC"/>
</dbReference>
<evidence type="ECO:0000313" key="9">
    <source>
        <dbReference type="Proteomes" id="UP000030746"/>
    </source>
</evidence>
<feature type="transmembrane region" description="Helical" evidence="7">
    <location>
        <begin position="241"/>
        <end position="259"/>
    </location>
</feature>
<dbReference type="Proteomes" id="UP000030746">
    <property type="component" value="Unassembled WGS sequence"/>
</dbReference>
<dbReference type="AlphaFoldDB" id="V4AMI3"/>
<dbReference type="GeneID" id="20231114"/>
<evidence type="ECO:0000256" key="2">
    <source>
        <dbReference type="ARBA" id="ARBA00012543"/>
    </source>
</evidence>
<gene>
    <name evidence="8" type="ORF">LOTGIDRAFT_114607</name>
</gene>
<dbReference type="Pfam" id="PF03142">
    <property type="entry name" value="Chitin_synth_2"/>
    <property type="match status" value="1"/>
</dbReference>
<dbReference type="InterPro" id="IPR029044">
    <property type="entry name" value="Nucleotide-diphossugar_trans"/>
</dbReference>
<evidence type="ECO:0000256" key="7">
    <source>
        <dbReference type="SAM" id="Phobius"/>
    </source>
</evidence>
<feature type="transmembrane region" description="Helical" evidence="7">
    <location>
        <begin position="88"/>
        <end position="105"/>
    </location>
</feature>
<dbReference type="OMA" id="KKEMSHY"/>
<dbReference type="GO" id="GO:0016020">
    <property type="term" value="C:membrane"/>
    <property type="evidence" value="ECO:0007669"/>
    <property type="project" value="UniProtKB-SubCell"/>
</dbReference>